<evidence type="ECO:0000313" key="7">
    <source>
        <dbReference type="Proteomes" id="UP000313948"/>
    </source>
</evidence>
<evidence type="ECO:0000256" key="1">
    <source>
        <dbReference type="ARBA" id="ARBA00023015"/>
    </source>
</evidence>
<evidence type="ECO:0000313" key="6">
    <source>
        <dbReference type="EMBL" id="QDB80418.1"/>
    </source>
</evidence>
<accession>A0ABX5VQE5</accession>
<dbReference type="InterPro" id="IPR050109">
    <property type="entry name" value="HTH-type_TetR-like_transc_reg"/>
</dbReference>
<dbReference type="Proteomes" id="UP000313948">
    <property type="component" value="Chromosome"/>
</dbReference>
<keyword evidence="1" id="KW-0805">Transcription regulation</keyword>
<dbReference type="InterPro" id="IPR009057">
    <property type="entry name" value="Homeodomain-like_sf"/>
</dbReference>
<name>A0ABX5VQE5_9MICO</name>
<feature type="DNA-binding region" description="H-T-H motif" evidence="4">
    <location>
        <begin position="47"/>
        <end position="66"/>
    </location>
</feature>
<dbReference type="Gene3D" id="1.10.357.10">
    <property type="entry name" value="Tetracycline Repressor, domain 2"/>
    <property type="match status" value="1"/>
</dbReference>
<dbReference type="InterPro" id="IPR054129">
    <property type="entry name" value="DesT_TetR_C"/>
</dbReference>
<dbReference type="Pfam" id="PF21943">
    <property type="entry name" value="TetR_C_46"/>
    <property type="match status" value="1"/>
</dbReference>
<dbReference type="Pfam" id="PF00440">
    <property type="entry name" value="TetR_N"/>
    <property type="match status" value="1"/>
</dbReference>
<evidence type="ECO:0000259" key="5">
    <source>
        <dbReference type="PROSITE" id="PS50977"/>
    </source>
</evidence>
<dbReference type="PANTHER" id="PTHR30055:SF226">
    <property type="entry name" value="HTH-TYPE TRANSCRIPTIONAL REGULATOR PKSA"/>
    <property type="match status" value="1"/>
</dbReference>
<dbReference type="SUPFAM" id="SSF46689">
    <property type="entry name" value="Homeodomain-like"/>
    <property type="match status" value="1"/>
</dbReference>
<sequence length="252" mass="26626">MPSTPDDGEDVRVDGRDARWAAHRSSRRAELVRAARRAVHHRGPDLSMDDLAAEIGTSKSIIYRYFTDKSGLQGAVGDAVIDELRAALGEVSERVTRPRDRIAAMVDVYLGIVESSASVYAFVTQPGAAATAGALRGFVAEIEDIVAEALLPVLRHGGARSATDQALAALWAAGVVGHVRSVAERWIAARAGAAAPEPQGAADRGTEDEIAAMDRAALGARITDWLWTGAAGVARRARTTTTRPDDAIGDHT</sequence>
<dbReference type="SUPFAM" id="SSF48498">
    <property type="entry name" value="Tetracyclin repressor-like, C-terminal domain"/>
    <property type="match status" value="1"/>
</dbReference>
<keyword evidence="3" id="KW-0804">Transcription</keyword>
<organism evidence="6 7">
    <name type="scientific">Georgenia wutianyii</name>
    <dbReference type="NCBI Taxonomy" id="2585135"/>
    <lineage>
        <taxon>Bacteria</taxon>
        <taxon>Bacillati</taxon>
        <taxon>Actinomycetota</taxon>
        <taxon>Actinomycetes</taxon>
        <taxon>Micrococcales</taxon>
        <taxon>Bogoriellaceae</taxon>
        <taxon>Georgenia</taxon>
    </lineage>
</organism>
<evidence type="ECO:0000256" key="3">
    <source>
        <dbReference type="ARBA" id="ARBA00023163"/>
    </source>
</evidence>
<dbReference type="RefSeq" id="WP_139070980.1">
    <property type="nucleotide sequence ID" value="NZ_CP040899.1"/>
</dbReference>
<protein>
    <submittedName>
        <fullName evidence="6">TetR family transcriptional regulator</fullName>
    </submittedName>
</protein>
<gene>
    <name evidence="6" type="ORF">FE251_14315</name>
</gene>
<dbReference type="PROSITE" id="PS50977">
    <property type="entry name" value="HTH_TETR_2"/>
    <property type="match status" value="1"/>
</dbReference>
<reference evidence="6 7" key="1">
    <citation type="submission" date="2019-05" db="EMBL/GenBank/DDBJ databases">
        <title>Georgenia *** sp. nov., and Georgenia *** sp. nov., isolated from the intestinal contents of plateau pika (Ochotona curzoniae) in the Qinghai-Tibet plateau of China.</title>
        <authorList>
            <person name="Tian Z."/>
        </authorList>
    </citation>
    <scope>NUCLEOTIDE SEQUENCE [LARGE SCALE GENOMIC DNA]</scope>
    <source>
        <strain evidence="6 7">Z294</strain>
    </source>
</reference>
<dbReference type="InterPro" id="IPR036271">
    <property type="entry name" value="Tet_transcr_reg_TetR-rel_C_sf"/>
</dbReference>
<keyword evidence="7" id="KW-1185">Reference proteome</keyword>
<dbReference type="EMBL" id="CP040899">
    <property type="protein sequence ID" value="QDB80418.1"/>
    <property type="molecule type" value="Genomic_DNA"/>
</dbReference>
<evidence type="ECO:0000256" key="2">
    <source>
        <dbReference type="ARBA" id="ARBA00023125"/>
    </source>
</evidence>
<keyword evidence="2 4" id="KW-0238">DNA-binding</keyword>
<dbReference type="InterPro" id="IPR001647">
    <property type="entry name" value="HTH_TetR"/>
</dbReference>
<proteinExistence type="predicted"/>
<evidence type="ECO:0000256" key="4">
    <source>
        <dbReference type="PROSITE-ProRule" id="PRU00335"/>
    </source>
</evidence>
<feature type="domain" description="HTH tetR-type" evidence="5">
    <location>
        <begin position="25"/>
        <end position="84"/>
    </location>
</feature>
<dbReference type="PANTHER" id="PTHR30055">
    <property type="entry name" value="HTH-TYPE TRANSCRIPTIONAL REGULATOR RUTR"/>
    <property type="match status" value="1"/>
</dbReference>